<sequence>MMELTYEDMQWISVRHLLHNEIVLNNKCFMNYLCRNSVYFTFLKESMQECSHTESGHNEKQTYEDEETKDEIWETFLKKISRLQDYLEKQKFERKEEFERFNVVLLDLINRIDNKIEKLGNICHQLQHRSSVITRELIVIEELTNAVNVVRKRRTRS</sequence>
<organism evidence="1 2">
    <name type="scientific">Necator americanus</name>
    <name type="common">Human hookworm</name>
    <dbReference type="NCBI Taxonomy" id="51031"/>
    <lineage>
        <taxon>Eukaryota</taxon>
        <taxon>Metazoa</taxon>
        <taxon>Ecdysozoa</taxon>
        <taxon>Nematoda</taxon>
        <taxon>Chromadorea</taxon>
        <taxon>Rhabditida</taxon>
        <taxon>Rhabditina</taxon>
        <taxon>Rhabditomorpha</taxon>
        <taxon>Strongyloidea</taxon>
        <taxon>Ancylostomatidae</taxon>
        <taxon>Bunostominae</taxon>
        <taxon>Necator</taxon>
    </lineage>
</organism>
<evidence type="ECO:0000313" key="1">
    <source>
        <dbReference type="EMBL" id="KAK6757880.1"/>
    </source>
</evidence>
<dbReference type="Proteomes" id="UP001303046">
    <property type="component" value="Unassembled WGS sequence"/>
</dbReference>
<name>A0ABR1E5A9_NECAM</name>
<evidence type="ECO:0000313" key="2">
    <source>
        <dbReference type="Proteomes" id="UP001303046"/>
    </source>
</evidence>
<keyword evidence="2" id="KW-1185">Reference proteome</keyword>
<protein>
    <submittedName>
        <fullName evidence="1">Uncharacterized protein</fullName>
    </submittedName>
</protein>
<reference evidence="1 2" key="1">
    <citation type="submission" date="2023-08" db="EMBL/GenBank/DDBJ databases">
        <title>A Necator americanus chromosomal reference genome.</title>
        <authorList>
            <person name="Ilik V."/>
            <person name="Petrzelkova K.J."/>
            <person name="Pardy F."/>
            <person name="Fuh T."/>
            <person name="Niatou-Singa F.S."/>
            <person name="Gouil Q."/>
            <person name="Baker L."/>
            <person name="Ritchie M.E."/>
            <person name="Jex A.R."/>
            <person name="Gazzola D."/>
            <person name="Li H."/>
            <person name="Toshio Fujiwara R."/>
            <person name="Zhan B."/>
            <person name="Aroian R.V."/>
            <person name="Pafco B."/>
            <person name="Schwarz E.M."/>
        </authorList>
    </citation>
    <scope>NUCLEOTIDE SEQUENCE [LARGE SCALE GENOMIC DNA]</scope>
    <source>
        <strain evidence="1 2">Aroian</strain>
        <tissue evidence="1">Whole animal</tissue>
    </source>
</reference>
<proteinExistence type="predicted"/>
<accession>A0ABR1E5A9</accession>
<dbReference type="EMBL" id="JAVFWL010000005">
    <property type="protein sequence ID" value="KAK6757880.1"/>
    <property type="molecule type" value="Genomic_DNA"/>
</dbReference>
<gene>
    <name evidence="1" type="primary">Necator_chrV.g20396</name>
    <name evidence="1" type="ORF">RB195_015603</name>
</gene>
<comment type="caution">
    <text evidence="1">The sequence shown here is derived from an EMBL/GenBank/DDBJ whole genome shotgun (WGS) entry which is preliminary data.</text>
</comment>